<feature type="region of interest" description="Disordered" evidence="1">
    <location>
        <begin position="155"/>
        <end position="176"/>
    </location>
</feature>
<feature type="compositionally biased region" description="Gly residues" evidence="1">
    <location>
        <begin position="166"/>
        <end position="176"/>
    </location>
</feature>
<proteinExistence type="predicted"/>
<keyword evidence="3" id="KW-1185">Reference proteome</keyword>
<dbReference type="HOGENOM" id="CLU_1526007_0_0_1"/>
<evidence type="ECO:0000313" key="2">
    <source>
        <dbReference type="EMBL" id="KIX01271.1"/>
    </source>
</evidence>
<protein>
    <submittedName>
        <fullName evidence="2">Rhinocladiella mackenziei CBS 650.93 unplaced genomic scaffold supercont1.7, whole genome shotgun sequence</fullName>
    </submittedName>
</protein>
<dbReference type="STRING" id="1442369.A0A0D2IDF8"/>
<dbReference type="AlphaFoldDB" id="A0A0D2IDF8"/>
<evidence type="ECO:0000313" key="3">
    <source>
        <dbReference type="Proteomes" id="UP000053617"/>
    </source>
</evidence>
<organism evidence="2 3">
    <name type="scientific">Rhinocladiella mackenziei CBS 650.93</name>
    <dbReference type="NCBI Taxonomy" id="1442369"/>
    <lineage>
        <taxon>Eukaryota</taxon>
        <taxon>Fungi</taxon>
        <taxon>Dikarya</taxon>
        <taxon>Ascomycota</taxon>
        <taxon>Pezizomycotina</taxon>
        <taxon>Eurotiomycetes</taxon>
        <taxon>Chaetothyriomycetidae</taxon>
        <taxon>Chaetothyriales</taxon>
        <taxon>Herpotrichiellaceae</taxon>
        <taxon>Rhinocladiella</taxon>
    </lineage>
</organism>
<accession>A0A0D2IDF8</accession>
<sequence>MDPFTDNAAIGYARLNVPQGQRKMYESPWTRDSVRTTPWIDNRHFVDPKQGVSVLRGVWDEEANALILSVRGWDFEGRACPESVVIKPVGRGPSKGIWAAYVRGKLAEAKKLNGKHGEGFEVSATIARGEEVDVVFWKSPGGANGYVSSRMRIRPPPPFKEERGGGDFGGANKGWL</sequence>
<dbReference type="RefSeq" id="XP_013268407.1">
    <property type="nucleotide sequence ID" value="XM_013412953.1"/>
</dbReference>
<name>A0A0D2IDF8_9EURO</name>
<dbReference type="VEuPathDB" id="FungiDB:Z518_08996"/>
<dbReference type="EMBL" id="KN847481">
    <property type="protein sequence ID" value="KIX01271.1"/>
    <property type="molecule type" value="Genomic_DNA"/>
</dbReference>
<dbReference type="OrthoDB" id="9979195at2759"/>
<dbReference type="Proteomes" id="UP000053617">
    <property type="component" value="Unassembled WGS sequence"/>
</dbReference>
<dbReference type="GeneID" id="25297067"/>
<evidence type="ECO:0000256" key="1">
    <source>
        <dbReference type="SAM" id="MobiDB-lite"/>
    </source>
</evidence>
<reference evidence="2 3" key="1">
    <citation type="submission" date="2015-01" db="EMBL/GenBank/DDBJ databases">
        <title>The Genome Sequence of Rhinocladiella mackenzie CBS 650.93.</title>
        <authorList>
            <consortium name="The Broad Institute Genomics Platform"/>
            <person name="Cuomo C."/>
            <person name="de Hoog S."/>
            <person name="Gorbushina A."/>
            <person name="Stielow B."/>
            <person name="Teixiera M."/>
            <person name="Abouelleil A."/>
            <person name="Chapman S.B."/>
            <person name="Priest M."/>
            <person name="Young S.K."/>
            <person name="Wortman J."/>
            <person name="Nusbaum C."/>
            <person name="Birren B."/>
        </authorList>
    </citation>
    <scope>NUCLEOTIDE SEQUENCE [LARGE SCALE GENOMIC DNA]</scope>
    <source>
        <strain evidence="2 3">CBS 650.93</strain>
    </source>
</reference>
<gene>
    <name evidence="2" type="ORF">Z518_08996</name>
</gene>